<keyword evidence="1" id="KW-0812">Transmembrane</keyword>
<feature type="transmembrane region" description="Helical" evidence="1">
    <location>
        <begin position="108"/>
        <end position="128"/>
    </location>
</feature>
<keyword evidence="1" id="KW-1133">Transmembrane helix</keyword>
<keyword evidence="3" id="KW-1185">Reference proteome</keyword>
<keyword evidence="1" id="KW-0472">Membrane</keyword>
<dbReference type="Proteomes" id="UP000627464">
    <property type="component" value="Unassembled WGS sequence"/>
</dbReference>
<feature type="transmembrane region" description="Helical" evidence="1">
    <location>
        <begin position="36"/>
        <end position="57"/>
    </location>
</feature>
<proteinExistence type="predicted"/>
<evidence type="ECO:0000313" key="2">
    <source>
        <dbReference type="EMBL" id="GGA59384.1"/>
    </source>
</evidence>
<reference evidence="3" key="1">
    <citation type="journal article" date="2019" name="Int. J. Syst. Evol. Microbiol.">
        <title>The Global Catalogue of Microorganisms (GCM) 10K type strain sequencing project: providing services to taxonomists for standard genome sequencing and annotation.</title>
        <authorList>
            <consortium name="The Broad Institute Genomics Platform"/>
            <consortium name="The Broad Institute Genome Sequencing Center for Infectious Disease"/>
            <person name="Wu L."/>
            <person name="Ma J."/>
        </authorList>
    </citation>
    <scope>NUCLEOTIDE SEQUENCE [LARGE SCALE GENOMIC DNA]</scope>
    <source>
        <strain evidence="3">CGMCC 1.12806</strain>
    </source>
</reference>
<dbReference type="EMBL" id="BMFZ01000013">
    <property type="protein sequence ID" value="GGA59384.1"/>
    <property type="molecule type" value="Genomic_DNA"/>
</dbReference>
<evidence type="ECO:0008006" key="4">
    <source>
        <dbReference type="Google" id="ProtNLM"/>
    </source>
</evidence>
<accession>A0ABQ1H7G0</accession>
<protein>
    <recommendedName>
        <fullName evidence="4">DNA gyrase subunit B</fullName>
    </recommendedName>
</protein>
<gene>
    <name evidence="2" type="ORF">GCM10011328_38490</name>
</gene>
<name>A0ABQ1H7G0_9GAMM</name>
<sequence length="134" mass="15088">MGEKRYAEKALSLTGVALCSASLLLRDHQLLLFYPVAVNVVLLLVFGSSLFYGMPIAEQIARLGEPDLPPKGVSYTRKVTQVWCVFFMVNGSIALATCLHHDMKIWTLWNGFISYLLIGTLMGVEWLVRQRIKK</sequence>
<evidence type="ECO:0000313" key="3">
    <source>
        <dbReference type="Proteomes" id="UP000627464"/>
    </source>
</evidence>
<comment type="caution">
    <text evidence="2">The sequence shown here is derived from an EMBL/GenBank/DDBJ whole genome shotgun (WGS) entry which is preliminary data.</text>
</comment>
<evidence type="ECO:0000256" key="1">
    <source>
        <dbReference type="SAM" id="Phobius"/>
    </source>
</evidence>
<organism evidence="2 3">
    <name type="scientific">Hafnia psychrotolerans</name>
    <dbReference type="NCBI Taxonomy" id="1477018"/>
    <lineage>
        <taxon>Bacteria</taxon>
        <taxon>Pseudomonadati</taxon>
        <taxon>Pseudomonadota</taxon>
        <taxon>Gammaproteobacteria</taxon>
        <taxon>Enterobacterales</taxon>
        <taxon>Hafniaceae</taxon>
        <taxon>Hafnia</taxon>
    </lineage>
</organism>
<feature type="transmembrane region" description="Helical" evidence="1">
    <location>
        <begin position="78"/>
        <end position="96"/>
    </location>
</feature>